<accession>A0ABR4N089</accession>
<evidence type="ECO:0000256" key="5">
    <source>
        <dbReference type="ARBA" id="ARBA00022525"/>
    </source>
</evidence>
<evidence type="ECO:0000256" key="1">
    <source>
        <dbReference type="ARBA" id="ARBA00001947"/>
    </source>
</evidence>
<dbReference type="CDD" id="cd09596">
    <property type="entry name" value="M36"/>
    <property type="match status" value="1"/>
</dbReference>
<dbReference type="InterPro" id="IPR020846">
    <property type="entry name" value="MFS_dom"/>
</dbReference>
<evidence type="ECO:0000256" key="13">
    <source>
        <dbReference type="SAM" id="MobiDB-lite"/>
    </source>
</evidence>
<feature type="transmembrane region" description="Helical" evidence="14">
    <location>
        <begin position="56"/>
        <end position="78"/>
    </location>
</feature>
<evidence type="ECO:0000256" key="14">
    <source>
        <dbReference type="SAM" id="Phobius"/>
    </source>
</evidence>
<dbReference type="InterPro" id="IPR050371">
    <property type="entry name" value="Fungal_virulence_M36"/>
</dbReference>
<dbReference type="PANTHER" id="PTHR33478:SF1">
    <property type="entry name" value="EXTRACELLULAR METALLOPROTEINASE MEP"/>
    <property type="match status" value="1"/>
</dbReference>
<evidence type="ECO:0000313" key="17">
    <source>
        <dbReference type="Proteomes" id="UP001527925"/>
    </source>
</evidence>
<evidence type="ECO:0000256" key="8">
    <source>
        <dbReference type="ARBA" id="ARBA00022729"/>
    </source>
</evidence>
<dbReference type="InterPro" id="IPR036259">
    <property type="entry name" value="MFS_trans_sf"/>
</dbReference>
<dbReference type="PROSITE" id="PS50850">
    <property type="entry name" value="MFS"/>
    <property type="match status" value="1"/>
</dbReference>
<keyword evidence="7" id="KW-0479">Metal-binding</keyword>
<dbReference type="Gene3D" id="3.10.170.10">
    <property type="match status" value="1"/>
</dbReference>
<comment type="similarity">
    <text evidence="4">Belongs to the peptidase M36 family.</text>
</comment>
<feature type="transmembrane region" description="Helical" evidence="14">
    <location>
        <begin position="399"/>
        <end position="421"/>
    </location>
</feature>
<feature type="transmembrane region" description="Helical" evidence="14">
    <location>
        <begin position="343"/>
        <end position="362"/>
    </location>
</feature>
<dbReference type="InterPro" id="IPR011096">
    <property type="entry name" value="FTP_domain"/>
</dbReference>
<evidence type="ECO:0000256" key="9">
    <source>
        <dbReference type="ARBA" id="ARBA00022801"/>
    </source>
</evidence>
<sequence length="1182" mass="127187">MLISRIAAAAMGLADTRWTVLALSSCLLFGNYYAYDLPAALNRPLQAFMASADSEFAVQLGLMYSAYSLPNVVLPLVGGWLADRLGSWRLMLACAALVCAGQLCFAAGVSARSFALMQLGRVVFGVGGETLSVCQSAITASWFQGREMALALGINLSIARLGSVFNDVASPYVALHASIPAAMWLGAVTCTCSFLCAASLAYLEALMPANFRSSRAQILHPHALAHAEAGSRVLQEGIRKRTPQASAELQQSLLELSPLPRTDSASSHDDSLADEEADWYRDDVTRAKQTDQRTLLQQLPFRFWLICLSMCLLYATVIPFNSIHAAFLQSKWYKDNPQQASQVMGIPDTISAILVPFVGSFVDRVGHRVKVLLACSLIMAGVHWYFALATPMSPSPIYALIPLGLAYSMLLTFWPCIALVVDENAMATAFGVATALLNAALTVFPMVTAALVRADATFVLAETFFVGCSAAGGAAACALLFVALTTGVPRASLRIASSFATGSRMHHVHVQQQLAGLDIVNAVANINIDAHGRIISMGHNLVPPSTLHALGVGAAPPPPQQHRMRDQTPLLVQGDAVAQAAIGAAAASGSGAAAQSMPRELDRIALSPLDAVLAASAYLGLDADAAHMAQSLAPQRDDDDGHAFYVVQGAPRAIKDVPVKLKFVQTDGGRALAPVWDLVMDIDTNWFHIQVDARTGQVMALIDWVSGATYNVYPLGVNDPDSGKRSVVVNPEHPVASPKGWHSKFAKGKTAGEYNVTSGNNVFAQDNPDGGSSWRNNYRPSGGADLVFDFPANLTRQPSTYIDAAITNLFYYNNIMHDLFYVYGFDEVAGNFQMDNFGKGGKGNDAVIANAQDGSGYNNANFATPPDGQQGRMRMYVWTVTKPNRDGDLEGGIIIHEYAHGISTRLTGGPSNSGCLGWGESGGMGEGWGDFFATILRMTPNSTAAEDFGMGNYASGSKRGIRKYAYSTSLETNPSTYGFVQKPDYWEVHAKGEVWAEILFEYYWALVEKHGFEPDWFNIDTSSGSLKGLAGNKLALQLVVDGLKLQPCYPSFVDARDAILLADQTGTNGENQCTIWAAFAKRGLGLNAVSGGEESFDVPEECAPPKDPKKPKEPKEPKDPMPEPQPEPEPEPQPEPTPEPPKEPKKPKHPKEPKKPKKPPHKKPGETHKPLRPVNDDGVIWF</sequence>
<dbReference type="PRINTS" id="PR00999">
    <property type="entry name" value="FUNGALYSIN"/>
</dbReference>
<dbReference type="Proteomes" id="UP001527925">
    <property type="component" value="Unassembled WGS sequence"/>
</dbReference>
<evidence type="ECO:0000313" key="16">
    <source>
        <dbReference type="EMBL" id="KAL2912899.1"/>
    </source>
</evidence>
<dbReference type="Pfam" id="PF07690">
    <property type="entry name" value="MFS_1"/>
    <property type="match status" value="1"/>
</dbReference>
<feature type="transmembrane region" description="Helical" evidence="14">
    <location>
        <begin position="428"/>
        <end position="452"/>
    </location>
</feature>
<organism evidence="16 17">
    <name type="scientific">Polyrhizophydium stewartii</name>
    <dbReference type="NCBI Taxonomy" id="2732419"/>
    <lineage>
        <taxon>Eukaryota</taxon>
        <taxon>Fungi</taxon>
        <taxon>Fungi incertae sedis</taxon>
        <taxon>Chytridiomycota</taxon>
        <taxon>Chytridiomycota incertae sedis</taxon>
        <taxon>Chytridiomycetes</taxon>
        <taxon>Rhizophydiales</taxon>
        <taxon>Rhizophydiales incertae sedis</taxon>
        <taxon>Polyrhizophydium</taxon>
    </lineage>
</organism>
<keyword evidence="14" id="KW-0812">Transmembrane</keyword>
<comment type="cofactor">
    <cofactor evidence="1">
        <name>Zn(2+)</name>
        <dbReference type="ChEBI" id="CHEBI:29105"/>
    </cofactor>
</comment>
<keyword evidence="12" id="KW-0865">Zymogen</keyword>
<dbReference type="Pfam" id="PF02128">
    <property type="entry name" value="Peptidase_M36"/>
    <property type="match status" value="1"/>
</dbReference>
<evidence type="ECO:0000256" key="2">
    <source>
        <dbReference type="ARBA" id="ARBA00004141"/>
    </source>
</evidence>
<feature type="transmembrane region" description="Helical" evidence="14">
    <location>
        <begin position="369"/>
        <end position="387"/>
    </location>
</feature>
<evidence type="ECO:0000256" key="12">
    <source>
        <dbReference type="ARBA" id="ARBA00023145"/>
    </source>
</evidence>
<dbReference type="Gene3D" id="1.20.1250.20">
    <property type="entry name" value="MFS general substrate transporter like domains"/>
    <property type="match status" value="1"/>
</dbReference>
<dbReference type="EMBL" id="JADGIZ020000055">
    <property type="protein sequence ID" value="KAL2912899.1"/>
    <property type="molecule type" value="Genomic_DNA"/>
</dbReference>
<keyword evidence="14" id="KW-0472">Membrane</keyword>
<proteinExistence type="inferred from homology"/>
<keyword evidence="8" id="KW-0732">Signal</keyword>
<evidence type="ECO:0000256" key="10">
    <source>
        <dbReference type="ARBA" id="ARBA00022833"/>
    </source>
</evidence>
<keyword evidence="6" id="KW-0645">Protease</keyword>
<evidence type="ECO:0000256" key="11">
    <source>
        <dbReference type="ARBA" id="ARBA00023049"/>
    </source>
</evidence>
<keyword evidence="9" id="KW-0378">Hydrolase</keyword>
<gene>
    <name evidence="16" type="ORF">HK105_207570</name>
</gene>
<evidence type="ECO:0000256" key="3">
    <source>
        <dbReference type="ARBA" id="ARBA00004613"/>
    </source>
</evidence>
<feature type="domain" description="Major facilitator superfamily (MFS) profile" evidence="15">
    <location>
        <begin position="19"/>
        <end position="486"/>
    </location>
</feature>
<dbReference type="InterPro" id="IPR027268">
    <property type="entry name" value="Peptidase_M4/M1_CTD_sf"/>
</dbReference>
<reference evidence="16 17" key="1">
    <citation type="submission" date="2023-09" db="EMBL/GenBank/DDBJ databases">
        <title>Pangenome analysis of Batrachochytrium dendrobatidis and related Chytrids.</title>
        <authorList>
            <person name="Yacoub M.N."/>
            <person name="Stajich J.E."/>
            <person name="James T.Y."/>
        </authorList>
    </citation>
    <scope>NUCLEOTIDE SEQUENCE [LARGE SCALE GENOMIC DNA]</scope>
    <source>
        <strain evidence="16 17">JEL0888</strain>
    </source>
</reference>
<evidence type="ECO:0000256" key="6">
    <source>
        <dbReference type="ARBA" id="ARBA00022670"/>
    </source>
</evidence>
<evidence type="ECO:0000259" key="15">
    <source>
        <dbReference type="PROSITE" id="PS50850"/>
    </source>
</evidence>
<keyword evidence="10" id="KW-0862">Zinc</keyword>
<keyword evidence="11" id="KW-0482">Metalloprotease</keyword>
<dbReference type="SUPFAM" id="SSF103473">
    <property type="entry name" value="MFS general substrate transporter"/>
    <property type="match status" value="1"/>
</dbReference>
<dbReference type="Pfam" id="PF07504">
    <property type="entry name" value="FTP"/>
    <property type="match status" value="1"/>
</dbReference>
<dbReference type="SUPFAM" id="SSF55486">
    <property type="entry name" value="Metalloproteases ('zincins'), catalytic domain"/>
    <property type="match status" value="1"/>
</dbReference>
<dbReference type="Gene3D" id="1.10.390.10">
    <property type="entry name" value="Neutral Protease Domain 2"/>
    <property type="match status" value="1"/>
</dbReference>
<feature type="transmembrane region" description="Helical" evidence="14">
    <location>
        <begin position="303"/>
        <end position="323"/>
    </location>
</feature>
<keyword evidence="17" id="KW-1185">Reference proteome</keyword>
<keyword evidence="5" id="KW-0964">Secreted</keyword>
<feature type="compositionally biased region" description="Basic and acidic residues" evidence="13">
    <location>
        <begin position="1103"/>
        <end position="1121"/>
    </location>
</feature>
<comment type="caution">
    <text evidence="16">The sequence shown here is derived from an EMBL/GenBank/DDBJ whole genome shotgun (WGS) entry which is preliminary data.</text>
</comment>
<keyword evidence="14" id="KW-1133">Transmembrane helix</keyword>
<dbReference type="InterPro" id="IPR001842">
    <property type="entry name" value="Peptidase_M36"/>
</dbReference>
<feature type="compositionally biased region" description="Basic residues" evidence="13">
    <location>
        <begin position="1145"/>
        <end position="1162"/>
    </location>
</feature>
<dbReference type="PANTHER" id="PTHR33478">
    <property type="entry name" value="EXTRACELLULAR METALLOPROTEINASE MEP"/>
    <property type="match status" value="1"/>
</dbReference>
<feature type="region of interest" description="Disordered" evidence="13">
    <location>
        <begin position="1091"/>
        <end position="1182"/>
    </location>
</feature>
<feature type="transmembrane region" description="Helical" evidence="14">
    <location>
        <begin position="90"/>
        <end position="111"/>
    </location>
</feature>
<dbReference type="InterPro" id="IPR011701">
    <property type="entry name" value="MFS"/>
</dbReference>
<feature type="transmembrane region" description="Helical" evidence="14">
    <location>
        <begin position="181"/>
        <end position="203"/>
    </location>
</feature>
<evidence type="ECO:0000256" key="4">
    <source>
        <dbReference type="ARBA" id="ARBA00006006"/>
    </source>
</evidence>
<evidence type="ECO:0000256" key="7">
    <source>
        <dbReference type="ARBA" id="ARBA00022723"/>
    </source>
</evidence>
<protein>
    <recommendedName>
        <fullName evidence="15">Major facilitator superfamily (MFS) profile domain-containing protein</fullName>
    </recommendedName>
</protein>
<name>A0ABR4N089_9FUNG</name>
<comment type="subcellular location">
    <subcellularLocation>
        <location evidence="2">Membrane</location>
        <topology evidence="2">Multi-pass membrane protein</topology>
    </subcellularLocation>
    <subcellularLocation>
        <location evidence="3">Secreted</location>
    </subcellularLocation>
</comment>